<keyword evidence="1" id="KW-1133">Transmembrane helix</keyword>
<reference evidence="2 3" key="1">
    <citation type="submission" date="2018-09" db="EMBL/GenBank/DDBJ databases">
        <title>Draft genome sequence of Rhodopseudomonas palustris 2.1.18.</title>
        <authorList>
            <person name="Robertson S.L."/>
            <person name="Meyer T.E."/>
            <person name="Kyndt J.A."/>
        </authorList>
    </citation>
    <scope>NUCLEOTIDE SEQUENCE [LARGE SCALE GENOMIC DNA]</scope>
    <source>
        <strain evidence="2 3">2.1.18</strain>
    </source>
</reference>
<gene>
    <name evidence="2" type="ORF">D4Q52_12200</name>
</gene>
<name>A0A418VDQ2_RHOPL</name>
<evidence type="ECO:0000313" key="2">
    <source>
        <dbReference type="EMBL" id="RJF74265.1"/>
    </source>
</evidence>
<organism evidence="2 3">
    <name type="scientific">Rhodopseudomonas palustris</name>
    <dbReference type="NCBI Taxonomy" id="1076"/>
    <lineage>
        <taxon>Bacteria</taxon>
        <taxon>Pseudomonadati</taxon>
        <taxon>Pseudomonadota</taxon>
        <taxon>Alphaproteobacteria</taxon>
        <taxon>Hyphomicrobiales</taxon>
        <taxon>Nitrobacteraceae</taxon>
        <taxon>Rhodopseudomonas</taxon>
    </lineage>
</organism>
<dbReference type="Gene3D" id="3.40.50.2300">
    <property type="match status" value="1"/>
</dbReference>
<proteinExistence type="predicted"/>
<dbReference type="Proteomes" id="UP000285523">
    <property type="component" value="Unassembled WGS sequence"/>
</dbReference>
<dbReference type="EMBL" id="QYYD01000011">
    <property type="protein sequence ID" value="RJF74265.1"/>
    <property type="molecule type" value="Genomic_DNA"/>
</dbReference>
<evidence type="ECO:0000256" key="1">
    <source>
        <dbReference type="SAM" id="Phobius"/>
    </source>
</evidence>
<keyword evidence="1" id="KW-0472">Membrane</keyword>
<comment type="caution">
    <text evidence="2">The sequence shown here is derived from an EMBL/GenBank/DDBJ whole genome shotgun (WGS) entry which is preliminary data.</text>
</comment>
<keyword evidence="1" id="KW-0812">Transmembrane</keyword>
<accession>A0A418VDQ2</accession>
<evidence type="ECO:0000313" key="3">
    <source>
        <dbReference type="Proteomes" id="UP000285523"/>
    </source>
</evidence>
<dbReference type="OrthoDB" id="9180348at2"/>
<protein>
    <submittedName>
        <fullName evidence="2">Response regulator</fullName>
    </submittedName>
</protein>
<dbReference type="RefSeq" id="WP_119856839.1">
    <property type="nucleotide sequence ID" value="NZ_QYYD01000011.1"/>
</dbReference>
<sequence length="251" mass="28313">MVDNFVKIITAIATLINSLAWPLVVAWLIWRFAPVVRDFLANISEGSVKAFGVEASAKRRAAEAIAIADLKQELPSSPATLKFLAQAQNRIRYTENITQIFPVESLRGKRILWVDDEPESNWFERSALTELGLDLHIVTDLDAALRSLAERRFDAAIIVPRHIVVAEAWKQLERQLYQRSIPVVVYDPERPHNWPEALLSPAVYSVATDASDLLVTVSGALQGLHASSDRMLYWVENIERIRSVLGHRIKK</sequence>
<dbReference type="InterPro" id="IPR011006">
    <property type="entry name" value="CheY-like_superfamily"/>
</dbReference>
<dbReference type="SUPFAM" id="SSF52172">
    <property type="entry name" value="CheY-like"/>
    <property type="match status" value="1"/>
</dbReference>
<feature type="transmembrane region" description="Helical" evidence="1">
    <location>
        <begin position="6"/>
        <end position="30"/>
    </location>
</feature>
<dbReference type="AlphaFoldDB" id="A0A418VDQ2"/>